<accession>A0A1I0QYY6</accession>
<dbReference type="CDD" id="cd10032">
    <property type="entry name" value="UDG-F6_HDG"/>
    <property type="match status" value="1"/>
</dbReference>
<keyword evidence="3" id="KW-1185">Reference proteome</keyword>
<dbReference type="InterPro" id="IPR036895">
    <property type="entry name" value="Uracil-DNA_glycosylase-like_sf"/>
</dbReference>
<proteinExistence type="predicted"/>
<protein>
    <submittedName>
        <fullName evidence="2">Hypoxanthine-DNA glycosylase</fullName>
    </submittedName>
</protein>
<dbReference type="EMBL" id="FOJI01000010">
    <property type="protein sequence ID" value="SEW33107.1"/>
    <property type="molecule type" value="Genomic_DNA"/>
</dbReference>
<evidence type="ECO:0000259" key="1">
    <source>
        <dbReference type="Pfam" id="PF03167"/>
    </source>
</evidence>
<dbReference type="NCBIfam" id="TIGR04274">
    <property type="entry name" value="hypoxanDNAglyco"/>
    <property type="match status" value="1"/>
</dbReference>
<gene>
    <name evidence="2" type="ORF">SAMN05421659_11060</name>
</gene>
<dbReference type="SUPFAM" id="SSF52141">
    <property type="entry name" value="Uracil-DNA glycosylase-like"/>
    <property type="match status" value="1"/>
</dbReference>
<evidence type="ECO:0000313" key="2">
    <source>
        <dbReference type="EMBL" id="SEW33107.1"/>
    </source>
</evidence>
<organism evidence="2 3">
    <name type="scientific">[Clostridium] fimetarium</name>
    <dbReference type="NCBI Taxonomy" id="99656"/>
    <lineage>
        <taxon>Bacteria</taxon>
        <taxon>Bacillati</taxon>
        <taxon>Bacillota</taxon>
        <taxon>Clostridia</taxon>
        <taxon>Lachnospirales</taxon>
        <taxon>Lachnospiraceae</taxon>
    </lineage>
</organism>
<evidence type="ECO:0000313" key="3">
    <source>
        <dbReference type="Proteomes" id="UP000199701"/>
    </source>
</evidence>
<dbReference type="STRING" id="99656.SAMN05421659_11060"/>
<dbReference type="Gene3D" id="3.40.470.10">
    <property type="entry name" value="Uracil-DNA glycosylase-like domain"/>
    <property type="match status" value="1"/>
</dbReference>
<dbReference type="AlphaFoldDB" id="A0A1I0QYY6"/>
<dbReference type="Pfam" id="PF03167">
    <property type="entry name" value="UDG"/>
    <property type="match status" value="1"/>
</dbReference>
<name>A0A1I0QYY6_9FIRM</name>
<dbReference type="Proteomes" id="UP000199701">
    <property type="component" value="Unassembled WGS sequence"/>
</dbReference>
<reference evidence="2 3" key="1">
    <citation type="submission" date="2016-10" db="EMBL/GenBank/DDBJ databases">
        <authorList>
            <person name="de Groot N.N."/>
        </authorList>
    </citation>
    <scope>NUCLEOTIDE SEQUENCE [LARGE SCALE GENOMIC DNA]</scope>
    <source>
        <strain evidence="2 3">DSM 9179</strain>
    </source>
</reference>
<feature type="domain" description="Uracil-DNA glycosylase-like" evidence="1">
    <location>
        <begin position="56"/>
        <end position="192"/>
    </location>
</feature>
<dbReference type="InterPro" id="IPR005122">
    <property type="entry name" value="Uracil-DNA_glycosylase-like"/>
</dbReference>
<sequence>MLVAKVLFVYNIIRIWCNVNCSITYIDKYRGGFINLKIKPINETTNNRVSHTFQPIYNMNSTILILGTFPSVKSRETQFYYGHPQNRFWKVIAGVFQCEIPQTNEEKKQMLFDNNIALWDVIESCDIVGSSDSSIQNVIANDLGMILNNSNIKKIYANGKTAAKLYEKYTESVTKKPIITLPSTSPANAAYRLEQLVDTWGLIDIKKSNNL</sequence>
<dbReference type="InterPro" id="IPR026353">
    <property type="entry name" value="Hypoxan-DNA_Glyclase"/>
</dbReference>